<proteinExistence type="predicted"/>
<dbReference type="SUPFAM" id="SSF54909">
    <property type="entry name" value="Dimeric alpha+beta barrel"/>
    <property type="match status" value="1"/>
</dbReference>
<dbReference type="EMBL" id="BMIP01000009">
    <property type="protein sequence ID" value="GGD80252.1"/>
    <property type="molecule type" value="Genomic_DNA"/>
</dbReference>
<feature type="domain" description="NIPSNAP" evidence="1">
    <location>
        <begin position="6"/>
        <end position="89"/>
    </location>
</feature>
<dbReference type="AlphaFoldDB" id="A0A917DXR7"/>
<evidence type="ECO:0000313" key="2">
    <source>
        <dbReference type="EMBL" id="GGD80252.1"/>
    </source>
</evidence>
<keyword evidence="3" id="KW-1185">Reference proteome</keyword>
<dbReference type="RefSeq" id="WP_066770835.1">
    <property type="nucleotide sequence ID" value="NZ_BMIP01000009.1"/>
</dbReference>
<sequence>MGAPMYLIAQLELSYGGVAEFMAVAPKVRAAMEQRGCKMIHAFSQETGRLNTFVHIWQLDSANSYVDAVADLRQSPEIGDIVASLAKSVVNETLTLASALPYGPDAA</sequence>
<protein>
    <recommendedName>
        <fullName evidence="1">NIPSNAP domain-containing protein</fullName>
    </recommendedName>
</protein>
<name>A0A917DXR7_9SPHN</name>
<evidence type="ECO:0000259" key="1">
    <source>
        <dbReference type="Pfam" id="PF07978"/>
    </source>
</evidence>
<dbReference type="Gene3D" id="3.30.70.100">
    <property type="match status" value="1"/>
</dbReference>
<comment type="caution">
    <text evidence="2">The sequence shown here is derived from an EMBL/GenBank/DDBJ whole genome shotgun (WGS) entry which is preliminary data.</text>
</comment>
<dbReference type="OrthoDB" id="7595677at2"/>
<dbReference type="InterPro" id="IPR011008">
    <property type="entry name" value="Dimeric_a/b-barrel"/>
</dbReference>
<evidence type="ECO:0000313" key="3">
    <source>
        <dbReference type="Proteomes" id="UP000612349"/>
    </source>
</evidence>
<gene>
    <name evidence="2" type="ORF">GCM10010990_32700</name>
</gene>
<accession>A0A917DXR7</accession>
<organism evidence="2 3">
    <name type="scientific">Croceicoccus mobilis</name>
    <dbReference type="NCBI Taxonomy" id="1703339"/>
    <lineage>
        <taxon>Bacteria</taxon>
        <taxon>Pseudomonadati</taxon>
        <taxon>Pseudomonadota</taxon>
        <taxon>Alphaproteobacteria</taxon>
        <taxon>Sphingomonadales</taxon>
        <taxon>Erythrobacteraceae</taxon>
        <taxon>Croceicoccus</taxon>
    </lineage>
</organism>
<reference evidence="2" key="1">
    <citation type="journal article" date="2014" name="Int. J. Syst. Evol. Microbiol.">
        <title>Complete genome sequence of Corynebacterium casei LMG S-19264T (=DSM 44701T), isolated from a smear-ripened cheese.</title>
        <authorList>
            <consortium name="US DOE Joint Genome Institute (JGI-PGF)"/>
            <person name="Walter F."/>
            <person name="Albersmeier A."/>
            <person name="Kalinowski J."/>
            <person name="Ruckert C."/>
        </authorList>
    </citation>
    <scope>NUCLEOTIDE SEQUENCE</scope>
    <source>
        <strain evidence="2">CGMCC 1.15360</strain>
    </source>
</reference>
<dbReference type="InterPro" id="IPR012577">
    <property type="entry name" value="NIPSNAP"/>
</dbReference>
<dbReference type="Pfam" id="PF07978">
    <property type="entry name" value="NIPSNAP"/>
    <property type="match status" value="1"/>
</dbReference>
<dbReference type="Proteomes" id="UP000612349">
    <property type="component" value="Unassembled WGS sequence"/>
</dbReference>
<reference evidence="2" key="2">
    <citation type="submission" date="2020-09" db="EMBL/GenBank/DDBJ databases">
        <authorList>
            <person name="Sun Q."/>
            <person name="Zhou Y."/>
        </authorList>
    </citation>
    <scope>NUCLEOTIDE SEQUENCE</scope>
    <source>
        <strain evidence="2">CGMCC 1.15360</strain>
    </source>
</reference>